<feature type="region of interest" description="Disordered" evidence="1">
    <location>
        <begin position="119"/>
        <end position="141"/>
    </location>
</feature>
<keyword evidence="3" id="KW-1185">Reference proteome</keyword>
<dbReference type="AlphaFoldDB" id="A0A8S1KK25"/>
<organism evidence="2 3">
    <name type="scientific">Paramecium sonneborni</name>
    <dbReference type="NCBI Taxonomy" id="65129"/>
    <lineage>
        <taxon>Eukaryota</taxon>
        <taxon>Sar</taxon>
        <taxon>Alveolata</taxon>
        <taxon>Ciliophora</taxon>
        <taxon>Intramacronucleata</taxon>
        <taxon>Oligohymenophorea</taxon>
        <taxon>Peniculida</taxon>
        <taxon>Parameciidae</taxon>
        <taxon>Paramecium</taxon>
    </lineage>
</organism>
<evidence type="ECO:0000256" key="1">
    <source>
        <dbReference type="SAM" id="MobiDB-lite"/>
    </source>
</evidence>
<gene>
    <name evidence="2" type="ORF">PSON_ATCC_30995.1.T0090473</name>
</gene>
<accession>A0A8S1KK25</accession>
<proteinExistence type="predicted"/>
<dbReference type="OrthoDB" id="310580at2759"/>
<sequence>MNSFLLYDQQFLLQQQLLLQQLVQFNSMLALRNACSLQVQQSPQIYPRSPQEIHTIEHNTLKNDDIYDEQSSLELSKSQKISKNIKKQKEMKINNQNSSQKQIKKRIFLSMKDIKDVQYKKQKLQKDNKNEEIVMKQEEKN</sequence>
<evidence type="ECO:0000313" key="3">
    <source>
        <dbReference type="Proteomes" id="UP000692954"/>
    </source>
</evidence>
<comment type="caution">
    <text evidence="2">The sequence shown here is derived from an EMBL/GenBank/DDBJ whole genome shotgun (WGS) entry which is preliminary data.</text>
</comment>
<reference evidence="2" key="1">
    <citation type="submission" date="2021-01" db="EMBL/GenBank/DDBJ databases">
        <authorList>
            <consortium name="Genoscope - CEA"/>
            <person name="William W."/>
        </authorList>
    </citation>
    <scope>NUCLEOTIDE SEQUENCE</scope>
</reference>
<protein>
    <submittedName>
        <fullName evidence="2">Uncharacterized protein</fullName>
    </submittedName>
</protein>
<dbReference type="Proteomes" id="UP000692954">
    <property type="component" value="Unassembled WGS sequence"/>
</dbReference>
<evidence type="ECO:0000313" key="2">
    <source>
        <dbReference type="EMBL" id="CAD8055860.1"/>
    </source>
</evidence>
<dbReference type="EMBL" id="CAJJDN010000009">
    <property type="protein sequence ID" value="CAD8055860.1"/>
    <property type="molecule type" value="Genomic_DNA"/>
</dbReference>
<name>A0A8S1KK25_9CILI</name>